<sequence>MYGIGEKILHLKRICGQDFKVYISSRDDRPTSTTPLVNLCHI</sequence>
<evidence type="ECO:0000313" key="1">
    <source>
        <dbReference type="EMBL" id="PNS16774.1"/>
    </source>
</evidence>
<protein>
    <submittedName>
        <fullName evidence="1">Uncharacterized protein</fullName>
    </submittedName>
</protein>
<accession>A0A2K1QNS6</accession>
<organism evidence="1 2">
    <name type="scientific">Sphaceloma murrayae</name>
    <dbReference type="NCBI Taxonomy" id="2082308"/>
    <lineage>
        <taxon>Eukaryota</taxon>
        <taxon>Fungi</taxon>
        <taxon>Dikarya</taxon>
        <taxon>Ascomycota</taxon>
        <taxon>Pezizomycotina</taxon>
        <taxon>Dothideomycetes</taxon>
        <taxon>Dothideomycetidae</taxon>
        <taxon>Myriangiales</taxon>
        <taxon>Elsinoaceae</taxon>
        <taxon>Sphaceloma</taxon>
    </lineage>
</organism>
<reference evidence="1 2" key="1">
    <citation type="submission" date="2017-06" db="EMBL/GenBank/DDBJ databases">
        <title>Draft genome sequence of a variant of Elsinoe murrayae.</title>
        <authorList>
            <person name="Cheng Q."/>
        </authorList>
    </citation>
    <scope>NUCLEOTIDE SEQUENCE [LARGE SCALE GENOMIC DNA]</scope>
    <source>
        <strain evidence="1 2">CQ-2017a</strain>
    </source>
</reference>
<gene>
    <name evidence="1" type="ORF">CAC42_4738</name>
</gene>
<dbReference type="Proteomes" id="UP000243797">
    <property type="component" value="Unassembled WGS sequence"/>
</dbReference>
<dbReference type="AlphaFoldDB" id="A0A2K1QNS6"/>
<keyword evidence="2" id="KW-1185">Reference proteome</keyword>
<evidence type="ECO:0000313" key="2">
    <source>
        <dbReference type="Proteomes" id="UP000243797"/>
    </source>
</evidence>
<dbReference type="InParanoid" id="A0A2K1QNS6"/>
<comment type="caution">
    <text evidence="1">The sequence shown here is derived from an EMBL/GenBank/DDBJ whole genome shotgun (WGS) entry which is preliminary data.</text>
</comment>
<dbReference type="EMBL" id="NKHZ01000055">
    <property type="protein sequence ID" value="PNS16774.1"/>
    <property type="molecule type" value="Genomic_DNA"/>
</dbReference>
<name>A0A2K1QNS6_9PEZI</name>
<proteinExistence type="predicted"/>